<comment type="similarity">
    <text evidence="1 4">Belongs to the UDP-glycosyltransferase family.</text>
</comment>
<dbReference type="PANTHER" id="PTHR48048:SF30">
    <property type="entry name" value="GLYCOSYLTRANSFERASE"/>
    <property type="match status" value="1"/>
</dbReference>
<name>A0A811N744_9POAL</name>
<dbReference type="PANTHER" id="PTHR48048">
    <property type="entry name" value="GLYCOSYLTRANSFERASE"/>
    <property type="match status" value="1"/>
</dbReference>
<dbReference type="EC" id="2.4.1.-" evidence="5"/>
<dbReference type="InterPro" id="IPR002213">
    <property type="entry name" value="UDP_glucos_trans"/>
</dbReference>
<dbReference type="AlphaFoldDB" id="A0A811N744"/>
<evidence type="ECO:0000256" key="4">
    <source>
        <dbReference type="RuleBase" id="RU003718"/>
    </source>
</evidence>
<evidence type="ECO:0000313" key="7">
    <source>
        <dbReference type="Proteomes" id="UP000604825"/>
    </source>
</evidence>
<comment type="caution">
    <text evidence="6">The sequence shown here is derived from an EMBL/GenBank/DDBJ whole genome shotgun (WGS) entry which is preliminary data.</text>
</comment>
<dbReference type="InterPro" id="IPR035595">
    <property type="entry name" value="UDP_glycos_trans_CS"/>
</dbReference>
<proteinExistence type="inferred from homology"/>
<dbReference type="Gene3D" id="3.40.50.2000">
    <property type="entry name" value="Glycogen Phosphorylase B"/>
    <property type="match status" value="2"/>
</dbReference>
<keyword evidence="2 4" id="KW-0328">Glycosyltransferase</keyword>
<dbReference type="Pfam" id="PF00201">
    <property type="entry name" value="UDPGT"/>
    <property type="match status" value="1"/>
</dbReference>
<accession>A0A811N744</accession>
<evidence type="ECO:0000256" key="3">
    <source>
        <dbReference type="ARBA" id="ARBA00022679"/>
    </source>
</evidence>
<evidence type="ECO:0000313" key="6">
    <source>
        <dbReference type="EMBL" id="CAD6220063.1"/>
    </source>
</evidence>
<dbReference type="SUPFAM" id="SSF53756">
    <property type="entry name" value="UDP-Glycosyltransferase/glycogen phosphorylase"/>
    <property type="match status" value="1"/>
</dbReference>
<evidence type="ECO:0000256" key="1">
    <source>
        <dbReference type="ARBA" id="ARBA00009995"/>
    </source>
</evidence>
<keyword evidence="3 4" id="KW-0808">Transferase</keyword>
<dbReference type="InterPro" id="IPR050481">
    <property type="entry name" value="UDP-glycosyltransf_plant"/>
</dbReference>
<evidence type="ECO:0000256" key="5">
    <source>
        <dbReference type="RuleBase" id="RU362057"/>
    </source>
</evidence>
<organism evidence="6 7">
    <name type="scientific">Miscanthus lutarioriparius</name>
    <dbReference type="NCBI Taxonomy" id="422564"/>
    <lineage>
        <taxon>Eukaryota</taxon>
        <taxon>Viridiplantae</taxon>
        <taxon>Streptophyta</taxon>
        <taxon>Embryophyta</taxon>
        <taxon>Tracheophyta</taxon>
        <taxon>Spermatophyta</taxon>
        <taxon>Magnoliopsida</taxon>
        <taxon>Liliopsida</taxon>
        <taxon>Poales</taxon>
        <taxon>Poaceae</taxon>
        <taxon>PACMAD clade</taxon>
        <taxon>Panicoideae</taxon>
        <taxon>Andropogonodae</taxon>
        <taxon>Andropogoneae</taxon>
        <taxon>Saccharinae</taxon>
        <taxon>Miscanthus</taxon>
    </lineage>
</organism>
<dbReference type="Proteomes" id="UP000604825">
    <property type="component" value="Unassembled WGS sequence"/>
</dbReference>
<dbReference type="GO" id="GO:0035251">
    <property type="term" value="F:UDP-glucosyltransferase activity"/>
    <property type="evidence" value="ECO:0007669"/>
    <property type="project" value="InterPro"/>
</dbReference>
<dbReference type="CDD" id="cd03784">
    <property type="entry name" value="GT1_Gtf-like"/>
    <property type="match status" value="1"/>
</dbReference>
<reference evidence="6" key="1">
    <citation type="submission" date="2020-10" db="EMBL/GenBank/DDBJ databases">
        <authorList>
            <person name="Han B."/>
            <person name="Lu T."/>
            <person name="Zhao Q."/>
            <person name="Huang X."/>
            <person name="Zhao Y."/>
        </authorList>
    </citation>
    <scope>NUCLEOTIDE SEQUENCE</scope>
</reference>
<dbReference type="PROSITE" id="PS00375">
    <property type="entry name" value="UDPGT"/>
    <property type="match status" value="1"/>
</dbReference>
<dbReference type="FunFam" id="3.40.50.2000:FF:000089">
    <property type="entry name" value="Glycosyltransferase"/>
    <property type="match status" value="1"/>
</dbReference>
<gene>
    <name evidence="6" type="ORF">NCGR_LOCUS13638</name>
</gene>
<dbReference type="FunFam" id="3.40.50.2000:FF:000056">
    <property type="entry name" value="Glycosyltransferase"/>
    <property type="match status" value="1"/>
</dbReference>
<evidence type="ECO:0000256" key="2">
    <source>
        <dbReference type="ARBA" id="ARBA00022676"/>
    </source>
</evidence>
<dbReference type="OrthoDB" id="5835829at2759"/>
<sequence>MAMAKPTVVLLPVWASGHFIAALDAGKRLVAALGTADFSLTVLVMRPPTPESASQVAAHVARGAAAAEPIGCEVSFHHLPAVDPPTGCTSVEYFTSQYIHLHAPYVRAAVAALPLPAAALVFEFTSTTMFDVARELGVPAYVYFASSAAMLALMLQLPAIHDVMMPEEFGEMEGQHVHVQGLPPVPASCMPASVMSRKSPSYADTVYHGTRLAEADGIIVNTAAELEPAVLAAINDGRCTGGRPAPPVYPIGPVIPLSDATSSDHECLRWLDGQPRASVVFLCFGSLGFLNAEQVREAAAGLERSGQRFLWVLRSSPPAAATASAHPLAEHLPPGFLDRTKDQGLVWTSWAPQREVLAHHAVAGFVTHCGWNSVLEALWSGVPMAPWPLYAEQHLNAFELVASMGVAVRMDVDRKRSNFVEAGEVARAVRCLVSGGDEEGEGRRARERSSAMRDACRSAVAQGGSSFASLHGAAAAVRHRLEAGVDGNSNFTWW</sequence>
<protein>
    <recommendedName>
        <fullName evidence="5">Glycosyltransferase</fullName>
        <ecNumber evidence="5">2.4.1.-</ecNumber>
    </recommendedName>
</protein>
<dbReference type="EMBL" id="CAJGYO010000003">
    <property type="protein sequence ID" value="CAD6220063.1"/>
    <property type="molecule type" value="Genomic_DNA"/>
</dbReference>
<keyword evidence="7" id="KW-1185">Reference proteome</keyword>